<keyword evidence="4" id="KW-1185">Reference proteome</keyword>
<dbReference type="Ensembl" id="ENSCINT00000035450.1">
    <property type="protein sequence ID" value="ENSCINP00000036005.1"/>
    <property type="gene ID" value="ENSCING00000024769.1"/>
</dbReference>
<dbReference type="InterPro" id="IPR001254">
    <property type="entry name" value="Trypsin_dom"/>
</dbReference>
<dbReference type="Proteomes" id="UP000008144">
    <property type="component" value="Chromosome 4"/>
</dbReference>
<dbReference type="InterPro" id="IPR009003">
    <property type="entry name" value="Peptidase_S1_PA"/>
</dbReference>
<dbReference type="Gene3D" id="2.40.10.10">
    <property type="entry name" value="Trypsin-like serine proteases"/>
    <property type="match status" value="1"/>
</dbReference>
<accession>H2Y270</accession>
<dbReference type="Pfam" id="PF00089">
    <property type="entry name" value="Trypsin"/>
    <property type="match status" value="1"/>
</dbReference>
<reference evidence="3" key="4">
    <citation type="submission" date="2025-09" db="UniProtKB">
        <authorList>
            <consortium name="Ensembl"/>
        </authorList>
    </citation>
    <scope>IDENTIFICATION</scope>
</reference>
<dbReference type="SUPFAM" id="SSF50494">
    <property type="entry name" value="Trypsin-like serine proteases"/>
    <property type="match status" value="1"/>
</dbReference>
<dbReference type="InParanoid" id="H2Y270"/>
<dbReference type="InterPro" id="IPR043504">
    <property type="entry name" value="Peptidase_S1_PA_chymotrypsin"/>
</dbReference>
<dbReference type="HOGENOM" id="CLU_1975442_0_0_1"/>
<dbReference type="InterPro" id="IPR033116">
    <property type="entry name" value="TRYPSIN_SER"/>
</dbReference>
<sequence length="127" mass="13878">NKSSSYIGYSIISEKCFIGVGNGARDKLKELRLPLISSAECRSNWPNHFHEAWICTVGAYNEDACAGDSGGPLVKQGSDGRWELVGIAIAGTRRCSTDISDIKPGIYTKVAYYRDFIDIATHGSCRQ</sequence>
<evidence type="ECO:0000259" key="2">
    <source>
        <dbReference type="PROSITE" id="PS50240"/>
    </source>
</evidence>
<dbReference type="GO" id="GO:0004252">
    <property type="term" value="F:serine-type endopeptidase activity"/>
    <property type="evidence" value="ECO:0007669"/>
    <property type="project" value="InterPro"/>
</dbReference>
<reference evidence="3" key="3">
    <citation type="submission" date="2025-08" db="UniProtKB">
        <authorList>
            <consortium name="Ensembl"/>
        </authorList>
    </citation>
    <scope>IDENTIFICATION</scope>
</reference>
<dbReference type="PROSITE" id="PS00135">
    <property type="entry name" value="TRYPSIN_SER"/>
    <property type="match status" value="1"/>
</dbReference>
<evidence type="ECO:0000256" key="1">
    <source>
        <dbReference type="ARBA" id="ARBA00023157"/>
    </source>
</evidence>
<dbReference type="EMBL" id="EAAA01001842">
    <property type="status" value="NOT_ANNOTATED_CDS"/>
    <property type="molecule type" value="Genomic_DNA"/>
</dbReference>
<reference evidence="4" key="1">
    <citation type="journal article" date="2002" name="Science">
        <title>The draft genome of Ciona intestinalis: insights into chordate and vertebrate origins.</title>
        <authorList>
            <person name="Dehal P."/>
            <person name="Satou Y."/>
            <person name="Campbell R.K."/>
            <person name="Chapman J."/>
            <person name="Degnan B."/>
            <person name="De Tomaso A."/>
            <person name="Davidson B."/>
            <person name="Di Gregorio A."/>
            <person name="Gelpke M."/>
            <person name="Goodstein D.M."/>
            <person name="Harafuji N."/>
            <person name="Hastings K.E."/>
            <person name="Ho I."/>
            <person name="Hotta K."/>
            <person name="Huang W."/>
            <person name="Kawashima T."/>
            <person name="Lemaire P."/>
            <person name="Martinez D."/>
            <person name="Meinertzhagen I.A."/>
            <person name="Necula S."/>
            <person name="Nonaka M."/>
            <person name="Putnam N."/>
            <person name="Rash S."/>
            <person name="Saiga H."/>
            <person name="Satake M."/>
            <person name="Terry A."/>
            <person name="Yamada L."/>
            <person name="Wang H.G."/>
            <person name="Awazu S."/>
            <person name="Azumi K."/>
            <person name="Boore J."/>
            <person name="Branno M."/>
            <person name="Chin-Bow S."/>
            <person name="DeSantis R."/>
            <person name="Doyle S."/>
            <person name="Francino P."/>
            <person name="Keys D.N."/>
            <person name="Haga S."/>
            <person name="Hayashi H."/>
            <person name="Hino K."/>
            <person name="Imai K.S."/>
            <person name="Inaba K."/>
            <person name="Kano S."/>
            <person name="Kobayashi K."/>
            <person name="Kobayashi M."/>
            <person name="Lee B.I."/>
            <person name="Makabe K.W."/>
            <person name="Manohar C."/>
            <person name="Matassi G."/>
            <person name="Medina M."/>
            <person name="Mochizuki Y."/>
            <person name="Mount S."/>
            <person name="Morishita T."/>
            <person name="Miura S."/>
            <person name="Nakayama A."/>
            <person name="Nishizaka S."/>
            <person name="Nomoto H."/>
            <person name="Ohta F."/>
            <person name="Oishi K."/>
            <person name="Rigoutsos I."/>
            <person name="Sano M."/>
            <person name="Sasaki A."/>
            <person name="Sasakura Y."/>
            <person name="Shoguchi E."/>
            <person name="Shin-i T."/>
            <person name="Spagnuolo A."/>
            <person name="Stainier D."/>
            <person name="Suzuki M.M."/>
            <person name="Tassy O."/>
            <person name="Takatori N."/>
            <person name="Tokuoka M."/>
            <person name="Yagi K."/>
            <person name="Yoshizaki F."/>
            <person name="Wada S."/>
            <person name="Zhang C."/>
            <person name="Hyatt P.D."/>
            <person name="Larimer F."/>
            <person name="Detter C."/>
            <person name="Doggett N."/>
            <person name="Glavina T."/>
            <person name="Hawkins T."/>
            <person name="Richardson P."/>
            <person name="Lucas S."/>
            <person name="Kohara Y."/>
            <person name="Levine M."/>
            <person name="Satoh N."/>
            <person name="Rokhsar D.S."/>
        </authorList>
    </citation>
    <scope>NUCLEOTIDE SEQUENCE [LARGE SCALE GENOMIC DNA]</scope>
</reference>
<evidence type="ECO:0000313" key="4">
    <source>
        <dbReference type="Proteomes" id="UP000008144"/>
    </source>
</evidence>
<dbReference type="STRING" id="7719.ENSCINP00000036005"/>
<keyword evidence="1" id="KW-1015">Disulfide bond</keyword>
<name>H2Y270_CIOIN</name>
<dbReference type="PANTHER" id="PTHR24250">
    <property type="entry name" value="CHYMOTRYPSIN-RELATED"/>
    <property type="match status" value="1"/>
</dbReference>
<feature type="domain" description="Peptidase S1" evidence="2">
    <location>
        <begin position="1"/>
        <end position="122"/>
    </location>
</feature>
<proteinExistence type="predicted"/>
<protein>
    <recommendedName>
        <fullName evidence="2">Peptidase S1 domain-containing protein</fullName>
    </recommendedName>
</protein>
<evidence type="ECO:0000313" key="3">
    <source>
        <dbReference type="Ensembl" id="ENSCINP00000036005.1"/>
    </source>
</evidence>
<organism evidence="3 4">
    <name type="scientific">Ciona intestinalis</name>
    <name type="common">Transparent sea squirt</name>
    <name type="synonym">Ascidia intestinalis</name>
    <dbReference type="NCBI Taxonomy" id="7719"/>
    <lineage>
        <taxon>Eukaryota</taxon>
        <taxon>Metazoa</taxon>
        <taxon>Chordata</taxon>
        <taxon>Tunicata</taxon>
        <taxon>Ascidiacea</taxon>
        <taxon>Phlebobranchia</taxon>
        <taxon>Cionidae</taxon>
        <taxon>Ciona</taxon>
    </lineage>
</organism>
<reference evidence="3" key="2">
    <citation type="journal article" date="2008" name="Genome Biol.">
        <title>Improved genome assembly and evidence-based global gene model set for the chordate Ciona intestinalis: new insight into intron and operon populations.</title>
        <authorList>
            <person name="Satou Y."/>
            <person name="Mineta K."/>
            <person name="Ogasawara M."/>
            <person name="Sasakura Y."/>
            <person name="Shoguchi E."/>
            <person name="Ueno K."/>
            <person name="Yamada L."/>
            <person name="Matsumoto J."/>
            <person name="Wasserscheid J."/>
            <person name="Dewar K."/>
            <person name="Wiley G.B."/>
            <person name="Macmil S.L."/>
            <person name="Roe B.A."/>
            <person name="Zeller R.W."/>
            <person name="Hastings K.E."/>
            <person name="Lemaire P."/>
            <person name="Lindquist E."/>
            <person name="Endo T."/>
            <person name="Hotta K."/>
            <person name="Inaba K."/>
        </authorList>
    </citation>
    <scope>NUCLEOTIDE SEQUENCE [LARGE SCALE GENOMIC DNA]</scope>
    <source>
        <strain evidence="3">wild type</strain>
    </source>
</reference>
<dbReference type="AlphaFoldDB" id="H2Y270"/>
<dbReference type="PROSITE" id="PS50240">
    <property type="entry name" value="TRYPSIN_DOM"/>
    <property type="match status" value="1"/>
</dbReference>
<dbReference type="GO" id="GO:0006508">
    <property type="term" value="P:proteolysis"/>
    <property type="evidence" value="ECO:0007669"/>
    <property type="project" value="InterPro"/>
</dbReference>